<dbReference type="CDD" id="cd00299">
    <property type="entry name" value="GST_C_family"/>
    <property type="match status" value="1"/>
</dbReference>
<organism evidence="3 4">
    <name type="scientific">Elasticomyces elasticus</name>
    <dbReference type="NCBI Taxonomy" id="574655"/>
    <lineage>
        <taxon>Eukaryota</taxon>
        <taxon>Fungi</taxon>
        <taxon>Dikarya</taxon>
        <taxon>Ascomycota</taxon>
        <taxon>Pezizomycotina</taxon>
        <taxon>Dothideomycetes</taxon>
        <taxon>Dothideomycetidae</taxon>
        <taxon>Mycosphaerellales</taxon>
        <taxon>Teratosphaeriaceae</taxon>
        <taxon>Elasticomyces</taxon>
    </lineage>
</organism>
<dbReference type="Pfam" id="PF25907">
    <property type="entry name" value="DUF7962"/>
    <property type="match status" value="1"/>
</dbReference>
<proteinExistence type="predicted"/>
<dbReference type="InterPro" id="IPR036249">
    <property type="entry name" value="Thioredoxin-like_sf"/>
</dbReference>
<name>A0AAN7VVB8_9PEZI</name>
<gene>
    <name evidence="3" type="ORF">LTR97_003116</name>
</gene>
<evidence type="ECO:0000259" key="2">
    <source>
        <dbReference type="Pfam" id="PF25907"/>
    </source>
</evidence>
<reference evidence="3" key="1">
    <citation type="submission" date="2023-08" db="EMBL/GenBank/DDBJ databases">
        <title>Black Yeasts Isolated from many extreme environments.</title>
        <authorList>
            <person name="Coleine C."/>
            <person name="Stajich J.E."/>
            <person name="Selbmann L."/>
        </authorList>
    </citation>
    <scope>NUCLEOTIDE SEQUENCE</scope>
    <source>
        <strain evidence="3">CCFEE 5810</strain>
    </source>
</reference>
<dbReference type="InterPro" id="IPR058268">
    <property type="entry name" value="DUF7962"/>
</dbReference>
<dbReference type="Gene3D" id="1.20.1050.10">
    <property type="match status" value="1"/>
</dbReference>
<dbReference type="EMBL" id="JAVRQU010000004">
    <property type="protein sequence ID" value="KAK5704103.1"/>
    <property type="molecule type" value="Genomic_DNA"/>
</dbReference>
<evidence type="ECO:0008006" key="5">
    <source>
        <dbReference type="Google" id="ProtNLM"/>
    </source>
</evidence>
<evidence type="ECO:0000259" key="1">
    <source>
        <dbReference type="Pfam" id="PF13417"/>
    </source>
</evidence>
<comment type="caution">
    <text evidence="3">The sequence shown here is derived from an EMBL/GenBank/DDBJ whole genome shotgun (WGS) entry which is preliminary data.</text>
</comment>
<dbReference type="AlphaFoldDB" id="A0AAN7VVB8"/>
<sequence length="307" mass="33589">MSQPIIHFDYDFSPYGQKTKLLLTAAGVNYKKCDQPRVLPRPDLEAIGITYRRIPLLAVGKDIYADSSRMIDLITSKLASGAVTTSPADKAFEDWGNNVFREILGILPSQALTPEFIKDRETIFPALKRPDWDTLKPSTVAGFQARCKQVEDTFLANGGPFLNGDKLSLADIHFIWCLRWGMKDLGGAQEPGCGKDAFPKLWKMIESLPPAKPEVLSSEETLKTIRESDYSADGPTSVMKGDALGMTAGTPVKVESTDAKPGAHVQLGKLVGTSANEVVIEVGNDGVRLHFPRIGYLVRPQEQGSKL</sequence>
<dbReference type="InterPro" id="IPR036282">
    <property type="entry name" value="Glutathione-S-Trfase_C_sf"/>
</dbReference>
<dbReference type="Gene3D" id="3.40.30.110">
    <property type="match status" value="2"/>
</dbReference>
<dbReference type="SUPFAM" id="SSF52833">
    <property type="entry name" value="Thioredoxin-like"/>
    <property type="match status" value="1"/>
</dbReference>
<evidence type="ECO:0000313" key="4">
    <source>
        <dbReference type="Proteomes" id="UP001310594"/>
    </source>
</evidence>
<dbReference type="SUPFAM" id="SSF47616">
    <property type="entry name" value="GST C-terminal domain-like"/>
    <property type="match status" value="1"/>
</dbReference>
<feature type="domain" description="GST N-terminal" evidence="1">
    <location>
        <begin position="8"/>
        <end position="76"/>
    </location>
</feature>
<dbReference type="Proteomes" id="UP001310594">
    <property type="component" value="Unassembled WGS sequence"/>
</dbReference>
<evidence type="ECO:0000313" key="3">
    <source>
        <dbReference type="EMBL" id="KAK5704103.1"/>
    </source>
</evidence>
<feature type="domain" description="DUF7962" evidence="2">
    <location>
        <begin position="113"/>
        <end position="206"/>
    </location>
</feature>
<accession>A0AAN7VVB8</accession>
<dbReference type="Pfam" id="PF13417">
    <property type="entry name" value="GST_N_3"/>
    <property type="match status" value="1"/>
</dbReference>
<dbReference type="InterPro" id="IPR004045">
    <property type="entry name" value="Glutathione_S-Trfase_N"/>
</dbReference>
<protein>
    <recommendedName>
        <fullName evidence="5">GST N-terminal domain-containing protein</fullName>
    </recommendedName>
</protein>